<dbReference type="SMART" id="SM00388">
    <property type="entry name" value="HisKA"/>
    <property type="match status" value="1"/>
</dbReference>
<reference evidence="22 23" key="1">
    <citation type="journal article" date="2012" name="J. Bacteriol.">
        <title>Draft Genome Sequence of Novosphingobium nitrogenifigens Y88T.</title>
        <authorList>
            <person name="Strabala T.J."/>
            <person name="Macdonald L."/>
            <person name="Liu V."/>
            <person name="Smit A.M."/>
        </authorList>
    </citation>
    <scope>NUCLEOTIDE SEQUENCE [LARGE SCALE GENOMIC DNA]</scope>
    <source>
        <strain evidence="22 23">DSM 19370</strain>
    </source>
</reference>
<dbReference type="SMART" id="SM00448">
    <property type="entry name" value="REC"/>
    <property type="match status" value="1"/>
</dbReference>
<dbReference type="STRING" id="983920.Y88_1141"/>
<dbReference type="GO" id="GO:0005886">
    <property type="term" value="C:plasma membrane"/>
    <property type="evidence" value="ECO:0007669"/>
    <property type="project" value="UniProtKB-SubCell"/>
</dbReference>
<dbReference type="InterPro" id="IPR036097">
    <property type="entry name" value="HisK_dim/P_sf"/>
</dbReference>
<organism evidence="22 23">
    <name type="scientific">Novosphingobium nitrogenifigens DSM 19370</name>
    <dbReference type="NCBI Taxonomy" id="983920"/>
    <lineage>
        <taxon>Bacteria</taxon>
        <taxon>Pseudomonadati</taxon>
        <taxon>Pseudomonadota</taxon>
        <taxon>Alphaproteobacteria</taxon>
        <taxon>Sphingomonadales</taxon>
        <taxon>Sphingomonadaceae</taxon>
        <taxon>Novosphingobium</taxon>
    </lineage>
</organism>
<dbReference type="InterPro" id="IPR004358">
    <property type="entry name" value="Sig_transdc_His_kin-like_C"/>
</dbReference>
<feature type="domain" description="PAS" evidence="19">
    <location>
        <begin position="285"/>
        <end position="327"/>
    </location>
</feature>
<dbReference type="Gene3D" id="3.30.565.10">
    <property type="entry name" value="Histidine kinase-like ATPase, C-terminal domain"/>
    <property type="match status" value="1"/>
</dbReference>
<feature type="transmembrane region" description="Helical" evidence="16">
    <location>
        <begin position="202"/>
        <end position="235"/>
    </location>
</feature>
<dbReference type="InterPro" id="IPR036641">
    <property type="entry name" value="HPT_dom_sf"/>
</dbReference>
<accession>F1Z8E6</accession>
<dbReference type="AlphaFoldDB" id="F1Z8E6"/>
<dbReference type="PROSITE" id="PS50113">
    <property type="entry name" value="PAC"/>
    <property type="match status" value="2"/>
</dbReference>
<evidence type="ECO:0000256" key="2">
    <source>
        <dbReference type="ARBA" id="ARBA00004429"/>
    </source>
</evidence>
<feature type="transmembrane region" description="Helical" evidence="16">
    <location>
        <begin position="72"/>
        <end position="94"/>
    </location>
</feature>
<feature type="transmembrane region" description="Helical" evidence="16">
    <location>
        <begin position="177"/>
        <end position="196"/>
    </location>
</feature>
<dbReference type="InterPro" id="IPR013655">
    <property type="entry name" value="PAS_fold_3"/>
</dbReference>
<dbReference type="Gene3D" id="1.20.120.160">
    <property type="entry name" value="HPT domain"/>
    <property type="match status" value="1"/>
</dbReference>
<evidence type="ECO:0000259" key="18">
    <source>
        <dbReference type="PROSITE" id="PS50110"/>
    </source>
</evidence>
<dbReference type="InterPro" id="IPR000014">
    <property type="entry name" value="PAS"/>
</dbReference>
<feature type="domain" description="PAC" evidence="20">
    <location>
        <begin position="358"/>
        <end position="410"/>
    </location>
</feature>
<dbReference type="Gene3D" id="1.10.287.130">
    <property type="match status" value="1"/>
</dbReference>
<dbReference type="SMART" id="SM00387">
    <property type="entry name" value="HATPase_c"/>
    <property type="match status" value="1"/>
</dbReference>
<dbReference type="SUPFAM" id="SSF55874">
    <property type="entry name" value="ATPase domain of HSP90 chaperone/DNA topoisomerase II/histidine kinase"/>
    <property type="match status" value="1"/>
</dbReference>
<evidence type="ECO:0000256" key="1">
    <source>
        <dbReference type="ARBA" id="ARBA00000085"/>
    </source>
</evidence>
<feature type="modified residue" description="Phosphohistidine" evidence="14">
    <location>
        <position position="1113"/>
    </location>
</feature>
<dbReference type="InterPro" id="IPR008207">
    <property type="entry name" value="Sig_transdc_His_kin_Hpt_dom"/>
</dbReference>
<feature type="domain" description="PAC" evidence="20">
    <location>
        <begin position="617"/>
        <end position="669"/>
    </location>
</feature>
<dbReference type="InterPro" id="IPR011006">
    <property type="entry name" value="CheY-like_superfamily"/>
</dbReference>
<keyword evidence="5" id="KW-0997">Cell inner membrane</keyword>
<dbReference type="CDD" id="cd16922">
    <property type="entry name" value="HATPase_EvgS-ArcB-TorS-like"/>
    <property type="match status" value="1"/>
</dbReference>
<dbReference type="Proteomes" id="UP000004728">
    <property type="component" value="Unassembled WGS sequence"/>
</dbReference>
<keyword evidence="23" id="KW-1185">Reference proteome</keyword>
<evidence type="ECO:0000256" key="15">
    <source>
        <dbReference type="PROSITE-ProRule" id="PRU00169"/>
    </source>
</evidence>
<keyword evidence="11 16" id="KW-1133">Transmembrane helix</keyword>
<evidence type="ECO:0000256" key="16">
    <source>
        <dbReference type="SAM" id="Phobius"/>
    </source>
</evidence>
<dbReference type="GO" id="GO:0000155">
    <property type="term" value="F:phosphorelay sensor kinase activity"/>
    <property type="evidence" value="ECO:0007669"/>
    <property type="project" value="InterPro"/>
</dbReference>
<dbReference type="InterPro" id="IPR013656">
    <property type="entry name" value="PAS_4"/>
</dbReference>
<dbReference type="InterPro" id="IPR003661">
    <property type="entry name" value="HisK_dim/P_dom"/>
</dbReference>
<dbReference type="HOGENOM" id="CLU_273938_0_0_5"/>
<dbReference type="Pfam" id="PF01627">
    <property type="entry name" value="Hpt"/>
    <property type="match status" value="1"/>
</dbReference>
<keyword evidence="10" id="KW-0547">Nucleotide-binding</keyword>
<evidence type="ECO:0000313" key="23">
    <source>
        <dbReference type="Proteomes" id="UP000004728"/>
    </source>
</evidence>
<dbReference type="CDD" id="cd00082">
    <property type="entry name" value="HisKA"/>
    <property type="match status" value="1"/>
</dbReference>
<gene>
    <name evidence="22" type="ORF">Y88_1141</name>
</gene>
<dbReference type="Pfam" id="PF08448">
    <property type="entry name" value="PAS_4"/>
    <property type="match status" value="1"/>
</dbReference>
<evidence type="ECO:0000256" key="7">
    <source>
        <dbReference type="ARBA" id="ARBA00022679"/>
    </source>
</evidence>
<dbReference type="NCBIfam" id="TIGR00229">
    <property type="entry name" value="sensory_box"/>
    <property type="match status" value="3"/>
</dbReference>
<evidence type="ECO:0000259" key="20">
    <source>
        <dbReference type="PROSITE" id="PS50113"/>
    </source>
</evidence>
<dbReference type="Pfam" id="PF08447">
    <property type="entry name" value="PAS_3"/>
    <property type="match status" value="2"/>
</dbReference>
<keyword evidence="9 22" id="KW-0418">Kinase</keyword>
<dbReference type="Pfam" id="PF00072">
    <property type="entry name" value="Response_reg"/>
    <property type="match status" value="1"/>
</dbReference>
<dbReference type="InterPro" id="IPR001789">
    <property type="entry name" value="Sig_transdc_resp-reg_receiver"/>
</dbReference>
<dbReference type="eggNOG" id="COG5002">
    <property type="taxonomic scope" value="Bacteria"/>
</dbReference>
<feature type="domain" description="HPt" evidence="21">
    <location>
        <begin position="1073"/>
        <end position="1170"/>
    </location>
</feature>
<evidence type="ECO:0000256" key="14">
    <source>
        <dbReference type="PROSITE-ProRule" id="PRU00110"/>
    </source>
</evidence>
<feature type="domain" description="Histidine kinase" evidence="17">
    <location>
        <begin position="687"/>
        <end position="907"/>
    </location>
</feature>
<dbReference type="PROSITE" id="PS50110">
    <property type="entry name" value="RESPONSE_REGULATORY"/>
    <property type="match status" value="1"/>
</dbReference>
<feature type="modified residue" description="4-aspartylphosphate" evidence="15">
    <location>
        <position position="985"/>
    </location>
</feature>
<sequence>MFAGVAFVCWASLKLTAIDTRTGALWVANAGVLAALLLSPTERRMEVAVTGALAIMVGGLTSGMAWQGAAFFAAVNMLEIFVAVSLIEQGAIFATDLGNLRQLVQFLVTCGGPAPMISAILWTIHTRWQGGIPTLEAAAEWHLSHALGLIVLVPFILAAYNRIVLIGGMAGSDLAHIGFHSVALFVLGGIIFAQPHPLLYMIIPYICLFTFRAGFLGAGLSTVIVWLVATLFTGWGSGPIAANTGDLALRIMLVQGFIGCCALTVLPIAAVLGERNRLVHALSANERRFRELSQSAPIGIVTIGLDHAITYANPEMARIAGRSAEQLCTEKVGENLGEDLARTLDQTLESCTSETDFAEVSFALARDGDGQRWFQTRFAPRLDEQRRLLGWIGTVMDVTQLRRSEQRLAQSERELRLLADNSGDVICSFGPSGVILYASAATERMLGCSARDLVGRDLLSFVDGDDVEHVRQTFADSSSGRHGETCGFRWVLPDGERLWVEASFGASGEGATPGPLVATIRDISERQMAEAEILEKNARLRETNRLMSLAENLAEFGHWHYDLVGGASDWSPSFMDIHGLMPDRVPNIEAYFATIVPEQRASVRDVFEDAMRTGRAFRRATRIVRPDGQIRTVEVQGQGEIDAHGNLAGIFGVCQDITVELEVQQELSRARDRAEAAAEERARYLAVMSHEIRTPMTGVLATYELLAQYGNDIPWPQPDIPRLISATQAHAKTLMSILDDVLDQAKGEAGKLDLELVAFNPGEALAGAVDLFRGQAAAKGIALECHAEAMPDVVGDPARFHQIVSNLLSNAIKFTSQGKVSASCEQLDGAFYEVCVSDTGIGIAADALDRIFEPFAQADTTTSRRFGGTGLGLAIVRSLVTSMGGELTLDSVPSRGSTFTVRLPLSAQSVEDTGDKVVAPVEADLSIPEGTRVLVTDDTETTRLAAQVHLDGAGCRTTGAISGADALARLVEGDEAEDFAVVLIDSSMPGLSGAETIRLIRRLPGRLGRIPILGFTAYSNSDKQRELVEAGGGDVIVKPFTRATIRDAIARAIATPSCGGDKAAGSEEFERFLDSFPEAMRGEVLESARADLTVMAKALRANPDAGVRDRVIHQVKGVSGTFGLQDLALSCRFVEQRVEEQGTASPQVLGVVIHALDDALGLLEKHVREFSG</sequence>
<keyword evidence="13 16" id="KW-0472">Membrane</keyword>
<dbReference type="InterPro" id="IPR036890">
    <property type="entry name" value="HATPase_C_sf"/>
</dbReference>
<dbReference type="PROSITE" id="PS50109">
    <property type="entry name" value="HIS_KIN"/>
    <property type="match status" value="1"/>
</dbReference>
<dbReference type="Pfam" id="PF05231">
    <property type="entry name" value="MASE1"/>
    <property type="match status" value="1"/>
</dbReference>
<dbReference type="SUPFAM" id="SSF52172">
    <property type="entry name" value="CheY-like"/>
    <property type="match status" value="1"/>
</dbReference>
<comment type="caution">
    <text evidence="22">The sequence shown here is derived from an EMBL/GenBank/DDBJ whole genome shotgun (WGS) entry which is preliminary data.</text>
</comment>
<dbReference type="InterPro" id="IPR003594">
    <property type="entry name" value="HATPase_dom"/>
</dbReference>
<evidence type="ECO:0000256" key="13">
    <source>
        <dbReference type="ARBA" id="ARBA00023136"/>
    </source>
</evidence>
<dbReference type="PROSITE" id="PS50112">
    <property type="entry name" value="PAS"/>
    <property type="match status" value="3"/>
</dbReference>
<feature type="transmembrane region" description="Helical" evidence="16">
    <location>
        <begin position="24"/>
        <end position="40"/>
    </location>
</feature>
<dbReference type="FunFam" id="3.30.565.10:FF:000010">
    <property type="entry name" value="Sensor histidine kinase RcsC"/>
    <property type="match status" value="1"/>
</dbReference>
<dbReference type="EMBL" id="AEWJ01000037">
    <property type="protein sequence ID" value="EGD59079.1"/>
    <property type="molecule type" value="Genomic_DNA"/>
</dbReference>
<dbReference type="PROSITE" id="PS50894">
    <property type="entry name" value="HPT"/>
    <property type="match status" value="1"/>
</dbReference>
<dbReference type="PRINTS" id="PR00344">
    <property type="entry name" value="BCTRLSENSOR"/>
</dbReference>
<evidence type="ECO:0000256" key="6">
    <source>
        <dbReference type="ARBA" id="ARBA00022553"/>
    </source>
</evidence>
<feature type="transmembrane region" description="Helical" evidence="16">
    <location>
        <begin position="106"/>
        <end position="125"/>
    </location>
</feature>
<evidence type="ECO:0000256" key="4">
    <source>
        <dbReference type="ARBA" id="ARBA00022475"/>
    </source>
</evidence>
<proteinExistence type="predicted"/>
<dbReference type="SMART" id="SM00086">
    <property type="entry name" value="PAC"/>
    <property type="match status" value="3"/>
</dbReference>
<feature type="domain" description="Response regulatory" evidence="18">
    <location>
        <begin position="932"/>
        <end position="1053"/>
    </location>
</feature>
<dbReference type="SUPFAM" id="SSF47384">
    <property type="entry name" value="Homodimeric domain of signal transducing histidine kinase"/>
    <property type="match status" value="1"/>
</dbReference>
<protein>
    <recommendedName>
        <fullName evidence="3">histidine kinase</fullName>
        <ecNumber evidence="3">2.7.13.3</ecNumber>
    </recommendedName>
</protein>
<dbReference type="Pfam" id="PF02518">
    <property type="entry name" value="HATPase_c"/>
    <property type="match status" value="1"/>
</dbReference>
<comment type="subcellular location">
    <subcellularLocation>
        <location evidence="2">Cell inner membrane</location>
        <topology evidence="2">Multi-pass membrane protein</topology>
    </subcellularLocation>
</comment>
<feature type="transmembrane region" description="Helical" evidence="16">
    <location>
        <begin position="47"/>
        <end position="66"/>
    </location>
</feature>
<evidence type="ECO:0000313" key="22">
    <source>
        <dbReference type="EMBL" id="EGD59079.1"/>
    </source>
</evidence>
<keyword evidence="8 16" id="KW-0812">Transmembrane</keyword>
<comment type="catalytic activity">
    <reaction evidence="1">
        <text>ATP + protein L-histidine = ADP + protein N-phospho-L-histidine.</text>
        <dbReference type="EC" id="2.7.13.3"/>
    </reaction>
</comment>
<evidence type="ECO:0000259" key="17">
    <source>
        <dbReference type="PROSITE" id="PS50109"/>
    </source>
</evidence>
<dbReference type="EC" id="2.7.13.3" evidence="3"/>
<dbReference type="InParanoid" id="F1Z8E6"/>
<evidence type="ECO:0000256" key="10">
    <source>
        <dbReference type="ARBA" id="ARBA00022840"/>
    </source>
</evidence>
<evidence type="ECO:0000259" key="19">
    <source>
        <dbReference type="PROSITE" id="PS50112"/>
    </source>
</evidence>
<name>F1Z8E6_9SPHN</name>
<dbReference type="InterPro" id="IPR000700">
    <property type="entry name" value="PAS-assoc_C"/>
</dbReference>
<dbReference type="SUPFAM" id="SSF47226">
    <property type="entry name" value="Histidine-containing phosphotransfer domain, HPT domain"/>
    <property type="match status" value="1"/>
</dbReference>
<dbReference type="Gene3D" id="3.40.50.2300">
    <property type="match status" value="1"/>
</dbReference>
<dbReference type="Pfam" id="PF00512">
    <property type="entry name" value="HisKA"/>
    <property type="match status" value="1"/>
</dbReference>
<evidence type="ECO:0000256" key="8">
    <source>
        <dbReference type="ARBA" id="ARBA00022692"/>
    </source>
</evidence>
<feature type="transmembrane region" description="Helical" evidence="16">
    <location>
        <begin position="145"/>
        <end position="165"/>
    </location>
</feature>
<evidence type="ECO:0000256" key="5">
    <source>
        <dbReference type="ARBA" id="ARBA00022519"/>
    </source>
</evidence>
<keyword evidence="6 15" id="KW-0597">Phosphoprotein</keyword>
<keyword evidence="12" id="KW-0902">Two-component regulatory system</keyword>
<dbReference type="InterPro" id="IPR007895">
    <property type="entry name" value="MASE1"/>
</dbReference>
<evidence type="ECO:0000259" key="21">
    <source>
        <dbReference type="PROSITE" id="PS50894"/>
    </source>
</evidence>
<dbReference type="SMART" id="SM00091">
    <property type="entry name" value="PAS"/>
    <property type="match status" value="2"/>
</dbReference>
<dbReference type="SUPFAM" id="SSF55785">
    <property type="entry name" value="PYP-like sensor domain (PAS domain)"/>
    <property type="match status" value="3"/>
</dbReference>
<dbReference type="InterPro" id="IPR001610">
    <property type="entry name" value="PAC"/>
</dbReference>
<dbReference type="InterPro" id="IPR005467">
    <property type="entry name" value="His_kinase_dom"/>
</dbReference>
<keyword evidence="4" id="KW-1003">Cell membrane</keyword>
<feature type="transmembrane region" description="Helical" evidence="16">
    <location>
        <begin position="247"/>
        <end position="272"/>
    </location>
</feature>
<evidence type="ECO:0000256" key="9">
    <source>
        <dbReference type="ARBA" id="ARBA00022777"/>
    </source>
</evidence>
<dbReference type="PANTHER" id="PTHR43047:SF64">
    <property type="entry name" value="HISTIDINE KINASE CONTAINING CHEY-HOMOLOGOUS RECEIVER DOMAIN AND PAS DOMAIN-RELATED"/>
    <property type="match status" value="1"/>
</dbReference>
<evidence type="ECO:0000256" key="3">
    <source>
        <dbReference type="ARBA" id="ARBA00012438"/>
    </source>
</evidence>
<dbReference type="InterPro" id="IPR035965">
    <property type="entry name" value="PAS-like_dom_sf"/>
</dbReference>
<feature type="domain" description="PAS" evidence="19">
    <location>
        <begin position="562"/>
        <end position="614"/>
    </location>
</feature>
<dbReference type="Gene3D" id="2.10.70.100">
    <property type="match status" value="1"/>
</dbReference>
<keyword evidence="7" id="KW-0808">Transferase</keyword>
<dbReference type="CDD" id="cd00130">
    <property type="entry name" value="PAS"/>
    <property type="match status" value="3"/>
</dbReference>
<evidence type="ECO:0000256" key="11">
    <source>
        <dbReference type="ARBA" id="ARBA00022989"/>
    </source>
</evidence>
<dbReference type="Gene3D" id="3.30.450.20">
    <property type="entry name" value="PAS domain"/>
    <property type="match status" value="3"/>
</dbReference>
<feature type="domain" description="PAS" evidence="19">
    <location>
        <begin position="411"/>
        <end position="481"/>
    </location>
</feature>
<keyword evidence="10" id="KW-0067">ATP-binding</keyword>
<dbReference type="CDD" id="cd17546">
    <property type="entry name" value="REC_hyHK_CKI1_RcsC-like"/>
    <property type="match status" value="1"/>
</dbReference>
<evidence type="ECO:0000256" key="12">
    <source>
        <dbReference type="ARBA" id="ARBA00023012"/>
    </source>
</evidence>
<dbReference type="RefSeq" id="WP_008065622.1">
    <property type="nucleotide sequence ID" value="NZ_AQWK01000001.1"/>
</dbReference>
<dbReference type="PANTHER" id="PTHR43047">
    <property type="entry name" value="TWO-COMPONENT HISTIDINE PROTEIN KINASE"/>
    <property type="match status" value="1"/>
</dbReference>